<dbReference type="InterPro" id="IPR036890">
    <property type="entry name" value="HATPase_C_sf"/>
</dbReference>
<evidence type="ECO:0000313" key="7">
    <source>
        <dbReference type="EMBL" id="MDI5969098.1"/>
    </source>
</evidence>
<dbReference type="EMBL" id="JABXJJ020000007">
    <property type="protein sequence ID" value="MDI5969098.1"/>
    <property type="molecule type" value="Genomic_DNA"/>
</dbReference>
<sequence>MHALRSDSVMDLDEELSALTAAHRTRHPADVTLRTSTGSAALSAAGALVLLRVAQEPLANAAQHAPGRPVDPALDHDDTHVTLTVGNSRSGPAPATGFATVNGGHGRTGLRERLVLLGGTVDAGTHDDRRTVTARLPR</sequence>
<dbReference type="AlphaFoldDB" id="A0AA90H157"/>
<comment type="catalytic activity">
    <reaction evidence="1">
        <text>ATP + protein L-histidine = ADP + protein N-phospho-L-histidine.</text>
        <dbReference type="EC" id="2.7.13.3"/>
    </reaction>
</comment>
<dbReference type="GO" id="GO:0004673">
    <property type="term" value="F:protein histidine kinase activity"/>
    <property type="evidence" value="ECO:0007669"/>
    <property type="project" value="UniProtKB-EC"/>
</dbReference>
<dbReference type="InterPro" id="IPR050482">
    <property type="entry name" value="Sensor_HK_TwoCompSys"/>
</dbReference>
<evidence type="ECO:0000256" key="2">
    <source>
        <dbReference type="ARBA" id="ARBA00012438"/>
    </source>
</evidence>
<feature type="compositionally biased region" description="Polar residues" evidence="6">
    <location>
        <begin position="81"/>
        <end position="90"/>
    </location>
</feature>
<keyword evidence="5" id="KW-0902">Two-component regulatory system</keyword>
<organism evidence="7">
    <name type="scientific">Streptantibioticus silvisoli</name>
    <dbReference type="NCBI Taxonomy" id="2705255"/>
    <lineage>
        <taxon>Bacteria</taxon>
        <taxon>Bacillati</taxon>
        <taxon>Actinomycetota</taxon>
        <taxon>Actinomycetes</taxon>
        <taxon>Kitasatosporales</taxon>
        <taxon>Streptomycetaceae</taxon>
        <taxon>Streptantibioticus</taxon>
    </lineage>
</organism>
<dbReference type="CDD" id="cd16917">
    <property type="entry name" value="HATPase_UhpB-NarQ-NarX-like"/>
    <property type="match status" value="1"/>
</dbReference>
<reference evidence="7" key="1">
    <citation type="submission" date="2023-05" db="EMBL/GenBank/DDBJ databases">
        <title>Streptantibioticus silvisoli sp. nov., acidotolerant actinomycetes 1 from pine litter.</title>
        <authorList>
            <person name="Swiecimska M."/>
            <person name="Golinska P."/>
            <person name="Sangal V."/>
            <person name="Wachnowicz B."/>
            <person name="Goodfellow M."/>
        </authorList>
    </citation>
    <scope>NUCLEOTIDE SEQUENCE</scope>
    <source>
        <strain evidence="7">SL13</strain>
    </source>
</reference>
<feature type="region of interest" description="Disordered" evidence="6">
    <location>
        <begin position="62"/>
        <end position="104"/>
    </location>
</feature>
<name>A0AA90H157_9ACTN</name>
<comment type="caution">
    <text evidence="7">The sequence shown here is derived from an EMBL/GenBank/DDBJ whole genome shotgun (WGS) entry which is preliminary data.</text>
</comment>
<protein>
    <recommendedName>
        <fullName evidence="2">histidine kinase</fullName>
        <ecNumber evidence="2">2.7.13.3</ecNumber>
    </recommendedName>
</protein>
<keyword evidence="3" id="KW-0808">Transferase</keyword>
<evidence type="ECO:0000256" key="6">
    <source>
        <dbReference type="SAM" id="MobiDB-lite"/>
    </source>
</evidence>
<keyword evidence="4" id="KW-0418">Kinase</keyword>
<evidence type="ECO:0000256" key="5">
    <source>
        <dbReference type="ARBA" id="ARBA00023012"/>
    </source>
</evidence>
<gene>
    <name evidence="7" type="ORF">POF50_007010</name>
</gene>
<dbReference type="PANTHER" id="PTHR24421">
    <property type="entry name" value="NITRATE/NITRITE SENSOR PROTEIN NARX-RELATED"/>
    <property type="match status" value="1"/>
</dbReference>
<evidence type="ECO:0000256" key="3">
    <source>
        <dbReference type="ARBA" id="ARBA00022679"/>
    </source>
</evidence>
<dbReference type="PANTHER" id="PTHR24421:SF10">
    <property type="entry name" value="NITRATE_NITRITE SENSOR PROTEIN NARQ"/>
    <property type="match status" value="1"/>
</dbReference>
<dbReference type="RefSeq" id="WP_271318702.1">
    <property type="nucleotide sequence ID" value="NZ_JABXJJ020000007.1"/>
</dbReference>
<dbReference type="Gene3D" id="3.30.565.10">
    <property type="entry name" value="Histidine kinase-like ATPase, C-terminal domain"/>
    <property type="match status" value="1"/>
</dbReference>
<accession>A0AA90H157</accession>
<dbReference type="EC" id="2.7.13.3" evidence="2"/>
<proteinExistence type="predicted"/>
<evidence type="ECO:0000256" key="1">
    <source>
        <dbReference type="ARBA" id="ARBA00000085"/>
    </source>
</evidence>
<evidence type="ECO:0000256" key="4">
    <source>
        <dbReference type="ARBA" id="ARBA00022777"/>
    </source>
</evidence>
<dbReference type="GO" id="GO:0000160">
    <property type="term" value="P:phosphorelay signal transduction system"/>
    <property type="evidence" value="ECO:0007669"/>
    <property type="project" value="UniProtKB-KW"/>
</dbReference>
<dbReference type="SUPFAM" id="SSF55874">
    <property type="entry name" value="ATPase domain of HSP90 chaperone/DNA topoisomerase II/histidine kinase"/>
    <property type="match status" value="1"/>
</dbReference>